<dbReference type="Proteomes" id="UP000664169">
    <property type="component" value="Unassembled WGS sequence"/>
</dbReference>
<accession>A0A8H3FGW6</accession>
<comment type="caution">
    <text evidence="1">The sequence shown here is derived from an EMBL/GenBank/DDBJ whole genome shotgun (WGS) entry which is preliminary data.</text>
</comment>
<dbReference type="InterPro" id="IPR029045">
    <property type="entry name" value="ClpP/crotonase-like_dom_sf"/>
</dbReference>
<reference evidence="1" key="1">
    <citation type="submission" date="2021-03" db="EMBL/GenBank/DDBJ databases">
        <authorList>
            <person name="Tagirdzhanova G."/>
        </authorList>
    </citation>
    <scope>NUCLEOTIDE SEQUENCE</scope>
</reference>
<protein>
    <submittedName>
        <fullName evidence="1">Uncharacterized protein</fullName>
    </submittedName>
</protein>
<dbReference type="GO" id="GO:0005782">
    <property type="term" value="C:peroxisomal matrix"/>
    <property type="evidence" value="ECO:0007669"/>
    <property type="project" value="TreeGrafter"/>
</dbReference>
<dbReference type="AlphaFoldDB" id="A0A8H3FGW6"/>
<dbReference type="SUPFAM" id="SSF52096">
    <property type="entry name" value="ClpP/crotonase"/>
    <property type="match status" value="1"/>
</dbReference>
<name>A0A8H3FGW6_9LECA</name>
<gene>
    <name evidence="1" type="ORF">GOMPHAMPRED_003570</name>
</gene>
<dbReference type="Gene3D" id="3.90.226.10">
    <property type="entry name" value="2-enoyl-CoA Hydratase, Chain A, domain 1"/>
    <property type="match status" value="1"/>
</dbReference>
<evidence type="ECO:0000313" key="2">
    <source>
        <dbReference type="Proteomes" id="UP000664169"/>
    </source>
</evidence>
<organism evidence="1 2">
    <name type="scientific">Gomphillus americanus</name>
    <dbReference type="NCBI Taxonomy" id="1940652"/>
    <lineage>
        <taxon>Eukaryota</taxon>
        <taxon>Fungi</taxon>
        <taxon>Dikarya</taxon>
        <taxon>Ascomycota</taxon>
        <taxon>Pezizomycotina</taxon>
        <taxon>Lecanoromycetes</taxon>
        <taxon>OSLEUM clade</taxon>
        <taxon>Ostropomycetidae</taxon>
        <taxon>Ostropales</taxon>
        <taxon>Graphidaceae</taxon>
        <taxon>Gomphilloideae</taxon>
        <taxon>Gomphillus</taxon>
    </lineage>
</organism>
<evidence type="ECO:0000313" key="1">
    <source>
        <dbReference type="EMBL" id="CAF9924258.1"/>
    </source>
</evidence>
<dbReference type="PANTHER" id="PTHR43684">
    <property type="match status" value="1"/>
</dbReference>
<proteinExistence type="predicted"/>
<dbReference type="Pfam" id="PF00378">
    <property type="entry name" value="ECH_1"/>
    <property type="match status" value="1"/>
</dbReference>
<dbReference type="OrthoDB" id="448450at2759"/>
<sequence>MIQETIDALHTLNKHPETTFTIITGSGRFFSAGADLGVLTSISLPNFQSEAEKKLFWLRRFTIGVELIQTMIDHSKVLVLTMNGPGVGGGAAWFQGVADLFYMADDAWLQVTFSELGLVPEMGSAVGFAQQVGVRRANEWLMFGRRVGASELQTAGMVNAVFPKEDFERLVCEHLGSMLKERDGKSLMEVKRLQSCRMRDARMLALYESWHALAERFVEGGPLRRLEAKLSELEVKRKTRLSKI</sequence>
<dbReference type="GO" id="GO:0006635">
    <property type="term" value="P:fatty acid beta-oxidation"/>
    <property type="evidence" value="ECO:0007669"/>
    <property type="project" value="TreeGrafter"/>
</dbReference>
<dbReference type="PANTHER" id="PTHR43684:SF3">
    <property type="entry name" value="PEROXISOMAL D3,D2-ENOYL-COA ISOMERASE"/>
    <property type="match status" value="1"/>
</dbReference>
<dbReference type="InterPro" id="IPR001753">
    <property type="entry name" value="Enoyl-CoA_hydra/iso"/>
</dbReference>
<dbReference type="CDD" id="cd06558">
    <property type="entry name" value="crotonase-like"/>
    <property type="match status" value="1"/>
</dbReference>
<dbReference type="EMBL" id="CAJPDQ010000021">
    <property type="protein sequence ID" value="CAF9924258.1"/>
    <property type="molecule type" value="Genomic_DNA"/>
</dbReference>
<keyword evidence="2" id="KW-1185">Reference proteome</keyword>
<dbReference type="InterPro" id="IPR051053">
    <property type="entry name" value="ECH/Chromodomain_protein"/>
</dbReference>